<keyword evidence="1" id="KW-0175">Coiled coil</keyword>
<dbReference type="RefSeq" id="WP_136697309.1">
    <property type="nucleotide sequence ID" value="NZ_FOWQ01000006.1"/>
</dbReference>
<dbReference type="Pfam" id="PF03861">
    <property type="entry name" value="ANTAR"/>
    <property type="match status" value="1"/>
</dbReference>
<dbReference type="OrthoDB" id="4870996at2"/>
<evidence type="ECO:0000256" key="1">
    <source>
        <dbReference type="SAM" id="Coils"/>
    </source>
</evidence>
<gene>
    <name evidence="4" type="ORF">SAMN05660464_3667</name>
</gene>
<dbReference type="SMART" id="SM01012">
    <property type="entry name" value="ANTAR"/>
    <property type="match status" value="1"/>
</dbReference>
<reference evidence="5" key="1">
    <citation type="submission" date="2016-10" db="EMBL/GenBank/DDBJ databases">
        <authorList>
            <person name="Varghese N."/>
            <person name="Submissions S."/>
        </authorList>
    </citation>
    <scope>NUCLEOTIDE SEQUENCE [LARGE SCALE GENOMIC DNA]</scope>
    <source>
        <strain evidence="5">DSM 44208</strain>
    </source>
</reference>
<evidence type="ECO:0000256" key="2">
    <source>
        <dbReference type="SAM" id="MobiDB-lite"/>
    </source>
</evidence>
<dbReference type="SUPFAM" id="SSF52172">
    <property type="entry name" value="CheY-like"/>
    <property type="match status" value="1"/>
</dbReference>
<dbReference type="PROSITE" id="PS50921">
    <property type="entry name" value="ANTAR"/>
    <property type="match status" value="1"/>
</dbReference>
<feature type="compositionally biased region" description="Low complexity" evidence="2">
    <location>
        <begin position="21"/>
        <end position="31"/>
    </location>
</feature>
<dbReference type="InterPro" id="IPR036388">
    <property type="entry name" value="WH-like_DNA-bd_sf"/>
</dbReference>
<feature type="domain" description="ANTAR" evidence="3">
    <location>
        <begin position="55"/>
        <end position="116"/>
    </location>
</feature>
<dbReference type="EMBL" id="FOWQ01000006">
    <property type="protein sequence ID" value="SFP60881.1"/>
    <property type="molecule type" value="Genomic_DNA"/>
</dbReference>
<evidence type="ECO:0000313" key="4">
    <source>
        <dbReference type="EMBL" id="SFP60881.1"/>
    </source>
</evidence>
<keyword evidence="5" id="KW-1185">Reference proteome</keyword>
<evidence type="ECO:0000313" key="5">
    <source>
        <dbReference type="Proteomes" id="UP000198857"/>
    </source>
</evidence>
<feature type="region of interest" description="Disordered" evidence="2">
    <location>
        <begin position="1"/>
        <end position="34"/>
    </location>
</feature>
<dbReference type="STRING" id="1523247.SAMN05660464_3667"/>
<dbReference type="AlphaFoldDB" id="A0A1I5RRK0"/>
<name>A0A1I5RRK0_9ACTN</name>
<dbReference type="Gene3D" id="1.10.10.10">
    <property type="entry name" value="Winged helix-like DNA-binding domain superfamily/Winged helix DNA-binding domain"/>
    <property type="match status" value="1"/>
</dbReference>
<organism evidence="4 5">
    <name type="scientific">Geodermatophilus dictyosporus</name>
    <dbReference type="NCBI Taxonomy" id="1523247"/>
    <lineage>
        <taxon>Bacteria</taxon>
        <taxon>Bacillati</taxon>
        <taxon>Actinomycetota</taxon>
        <taxon>Actinomycetes</taxon>
        <taxon>Geodermatophilales</taxon>
        <taxon>Geodermatophilaceae</taxon>
        <taxon>Geodermatophilus</taxon>
    </lineage>
</organism>
<dbReference type="Proteomes" id="UP000198857">
    <property type="component" value="Unassembled WGS sequence"/>
</dbReference>
<dbReference type="InterPro" id="IPR011006">
    <property type="entry name" value="CheY-like_superfamily"/>
</dbReference>
<feature type="coiled-coil region" evidence="1">
    <location>
        <begin position="41"/>
        <end position="68"/>
    </location>
</feature>
<accession>A0A1I5RRK0</accession>
<evidence type="ECO:0000259" key="3">
    <source>
        <dbReference type="PROSITE" id="PS50921"/>
    </source>
</evidence>
<dbReference type="GO" id="GO:0003723">
    <property type="term" value="F:RNA binding"/>
    <property type="evidence" value="ECO:0007669"/>
    <property type="project" value="InterPro"/>
</dbReference>
<dbReference type="InterPro" id="IPR005561">
    <property type="entry name" value="ANTAR"/>
</dbReference>
<sequence>MVEDTRGRRAARGPGAGGPDGVPADGPADGVAGDGRVDAALMRATEQVLRLEADLAAAREQLAGLETALQSNRRIGMALGILMALRKVDEAAAFELLRTVSSRRNRKLRLVAEDVIRTGTVEWEPPPEVGRS</sequence>
<proteinExistence type="predicted"/>
<protein>
    <submittedName>
        <fullName evidence="4">ANTAR domain-containing protein</fullName>
    </submittedName>
</protein>